<keyword evidence="2" id="KW-0677">Repeat</keyword>
<proteinExistence type="predicted"/>
<dbReference type="Proteomes" id="UP000287853">
    <property type="component" value="Unassembled WGS sequence"/>
</dbReference>
<dbReference type="EMBL" id="MTKO01000080">
    <property type="protein sequence ID" value="RWX45291.1"/>
    <property type="molecule type" value="Genomic_DNA"/>
</dbReference>
<gene>
    <name evidence="8" type="ORF">H206_02191</name>
</gene>
<dbReference type="PANTHER" id="PTHR19848">
    <property type="entry name" value="WD40 REPEAT PROTEIN"/>
    <property type="match status" value="1"/>
</dbReference>
<feature type="repeat" description="WD" evidence="3">
    <location>
        <begin position="935"/>
        <end position="976"/>
    </location>
</feature>
<dbReference type="PROSITE" id="PS50082">
    <property type="entry name" value="WD_REPEATS_2"/>
    <property type="match status" value="1"/>
</dbReference>
<dbReference type="Pfam" id="PF20703">
    <property type="entry name" value="nSTAND1"/>
    <property type="match status" value="1"/>
</dbReference>
<protein>
    <submittedName>
        <fullName evidence="8">WD40 repeat</fullName>
    </submittedName>
</protein>
<evidence type="ECO:0000256" key="5">
    <source>
        <dbReference type="SAM" id="MobiDB-lite"/>
    </source>
</evidence>
<dbReference type="InterPro" id="IPR015943">
    <property type="entry name" value="WD40/YVTN_repeat-like_dom_sf"/>
</dbReference>
<dbReference type="SUPFAM" id="SSF52540">
    <property type="entry name" value="P-loop containing nucleoside triphosphate hydrolases"/>
    <property type="match status" value="1"/>
</dbReference>
<dbReference type="GO" id="GO:0006508">
    <property type="term" value="P:proteolysis"/>
    <property type="evidence" value="ECO:0007669"/>
    <property type="project" value="InterPro"/>
</dbReference>
<evidence type="ECO:0000259" key="6">
    <source>
        <dbReference type="Pfam" id="PF00656"/>
    </source>
</evidence>
<evidence type="ECO:0000256" key="2">
    <source>
        <dbReference type="ARBA" id="ARBA00022737"/>
    </source>
</evidence>
<dbReference type="Gene3D" id="3.40.50.300">
    <property type="entry name" value="P-loop containing nucleotide triphosphate hydrolases"/>
    <property type="match status" value="1"/>
</dbReference>
<dbReference type="InterPro" id="IPR027417">
    <property type="entry name" value="P-loop_NTPase"/>
</dbReference>
<organism evidence="8 9">
    <name type="scientific">Candidatus Electrothrix aarhusensis</name>
    <dbReference type="NCBI Taxonomy" id="1859131"/>
    <lineage>
        <taxon>Bacteria</taxon>
        <taxon>Pseudomonadati</taxon>
        <taxon>Thermodesulfobacteriota</taxon>
        <taxon>Desulfobulbia</taxon>
        <taxon>Desulfobulbales</taxon>
        <taxon>Desulfobulbaceae</taxon>
        <taxon>Candidatus Electrothrix</taxon>
    </lineage>
</organism>
<evidence type="ECO:0000313" key="9">
    <source>
        <dbReference type="Proteomes" id="UP000287853"/>
    </source>
</evidence>
<keyword evidence="1 3" id="KW-0853">WD repeat</keyword>
<evidence type="ECO:0000313" key="8">
    <source>
        <dbReference type="EMBL" id="RWX45291.1"/>
    </source>
</evidence>
<feature type="coiled-coil region" evidence="4">
    <location>
        <begin position="837"/>
        <end position="864"/>
    </location>
</feature>
<dbReference type="Gene3D" id="2.130.10.10">
    <property type="entry name" value="YVTN repeat-like/Quinoprotein amine dehydrogenase"/>
    <property type="match status" value="1"/>
</dbReference>
<evidence type="ECO:0000256" key="4">
    <source>
        <dbReference type="SAM" id="Coils"/>
    </source>
</evidence>
<feature type="region of interest" description="Disordered" evidence="5">
    <location>
        <begin position="766"/>
        <end position="793"/>
    </location>
</feature>
<dbReference type="SMART" id="SM00320">
    <property type="entry name" value="WD40"/>
    <property type="match status" value="3"/>
</dbReference>
<reference evidence="8 9" key="1">
    <citation type="submission" date="2017-01" db="EMBL/GenBank/DDBJ databases">
        <title>The cable genome- insights into the physiology and evolution of filamentous bacteria capable of sulfide oxidation via long distance electron transfer.</title>
        <authorList>
            <person name="Schreiber L."/>
            <person name="Bjerg J.T."/>
            <person name="Boggild A."/>
            <person name="Van De Vossenberg J."/>
            <person name="Meysman F."/>
            <person name="Nielsen L.P."/>
            <person name="Schramm A."/>
            <person name="Kjeldsen K.U."/>
        </authorList>
    </citation>
    <scope>NUCLEOTIDE SEQUENCE [LARGE SCALE GENOMIC DNA]</scope>
    <source>
        <strain evidence="8">MCF</strain>
    </source>
</reference>
<evidence type="ECO:0000256" key="3">
    <source>
        <dbReference type="PROSITE-ProRule" id="PRU00221"/>
    </source>
</evidence>
<dbReference type="GO" id="GO:0004197">
    <property type="term" value="F:cysteine-type endopeptidase activity"/>
    <property type="evidence" value="ECO:0007669"/>
    <property type="project" value="InterPro"/>
</dbReference>
<feature type="domain" description="Peptidase C14 caspase" evidence="6">
    <location>
        <begin position="26"/>
        <end position="277"/>
    </location>
</feature>
<dbReference type="InterPro" id="IPR011600">
    <property type="entry name" value="Pept_C14_caspase"/>
</dbReference>
<feature type="domain" description="Novel STAND NTPase 1" evidence="7">
    <location>
        <begin position="311"/>
        <end position="727"/>
    </location>
</feature>
<dbReference type="SUPFAM" id="SSF82171">
    <property type="entry name" value="DPP6 N-terminal domain-like"/>
    <property type="match status" value="1"/>
</dbReference>
<evidence type="ECO:0000256" key="1">
    <source>
        <dbReference type="ARBA" id="ARBA00022574"/>
    </source>
</evidence>
<accession>A0A444IWN2</accession>
<comment type="caution">
    <text evidence="8">The sequence shown here is derived from an EMBL/GenBank/DDBJ whole genome shotgun (WGS) entry which is preliminary data.</text>
</comment>
<keyword evidence="4" id="KW-0175">Coiled coil</keyword>
<dbReference type="Gene3D" id="3.40.50.1460">
    <property type="match status" value="1"/>
</dbReference>
<evidence type="ECO:0000259" key="7">
    <source>
        <dbReference type="Pfam" id="PF20703"/>
    </source>
</evidence>
<dbReference type="Pfam" id="PF00400">
    <property type="entry name" value="WD40"/>
    <property type="match status" value="1"/>
</dbReference>
<name>A0A444IWN2_9BACT</name>
<keyword evidence="9" id="KW-1185">Reference proteome</keyword>
<dbReference type="SUPFAM" id="SSF52129">
    <property type="entry name" value="Caspase-like"/>
    <property type="match status" value="1"/>
</dbReference>
<dbReference type="InterPro" id="IPR049052">
    <property type="entry name" value="nSTAND1"/>
</dbReference>
<dbReference type="Pfam" id="PF00656">
    <property type="entry name" value="Peptidase_C14"/>
    <property type="match status" value="1"/>
</dbReference>
<dbReference type="InterPro" id="IPR001680">
    <property type="entry name" value="WD40_rpt"/>
</dbReference>
<sequence>MTDSTTRGLTFGKASADKSKSLEFKRNLAIIIGIDQYSNGISPLATAGNDARRMAQILEEQYDYSITLLIEEVTRSRLQAVFEEELPEQIDPNDRLLIYFAGHGVALDGENGPEGYLIPQDATLAEDSFWPMTELHKALDDLPCRHMLAILDCCFAGAFRWSSTRDLQPLPSVIYRERYERFLRDPAWQVITSAAYNQKALDTLSGYVVGTHGVAQDEEQPHSPFALSLFEALHGAADSTPKDGDGIITATELYIYLRDQVEVNAEQLIDHRQTPGLWPLNKHRQGEFIFLLPDHELDLPPAPDLTEENNPYKGLSAYEKGDSKLFFGRTDLIKELHQQVEEQPFTVVLGASGTGKSSLVKAGLLPALENNSDRSEKEVDAVQGFSWFIPEKILRPGTNPAAALRSLLITELPGVRPERERGSTATGLIGQWCKKNPGKKLLLVIDQFEEIITLCQEEQEREDFIGELMQALEEHREVLRIVLTLRSDFEAQISQNYLKDWWQEDNRFVVPPMTQNELREVIEQPASVMVLYFEPRELVDRLINEVIQTPGALPLLSFTLSELYRLYVERQKDPERQDGNRALTEYDYEDIGGVIGSLRQRIDQEYKKFDTDHQATMKRILLRMVAFEGGEVTRRRVPRWELDYPDAAEKERVEKILDRLLEVRLIVGGKSETSKGKTDPYVEPAHDALIVAWDKLLKWRAEEAEAMLLQRQLTRAAADWEKNGRKTGSLPRWDSRLQQTKELSSNDRLFLNELEQAFLQAAHKLDEKEKQEKEDQARREKEALEKAKEEAEKAQKAAEETALAQRGKTKAARIGAAVAVILLTFAVIFWFSSEKQKKFAIIEKERAEANLRRVEAVQLAARSESISSNTDKIFHDWETYGVSRDKMNAPFFTEPLRLARKSVLKTLTRDKYVTRESFDALYKAVNTAPLWKNFLPATTGKIVSIEWSPNGRYLAAISEYGEVVAWDQFTKQKIEEIKNKDYLPEERPENWSISWCGSSRFFISGGNSIHLFNLDNMSHPKLISDSKGISVCNTTGTKVAIYNNKKLYISNIEKLILDDGIDIHEESIGLSFSKNNKYIYFADKKNINIYSLDKNDIVFTHKINNDWNIVYFECLFNKNKSLFLIIKEGFFDHTSERKILLLEIKEESDLNFRLKEDEIPIEYSADGNKITLSPNGRFIATGHGYCFSDINGEFCNDVAIRIWSAEDGKLLRTMYGHTTAVSALSWRPDSNALASVGTGIEDFFWASSALIWEIKPLWNLNGWDAKESLAIPNDRYDLSTAFFSKDGKRINVAINRHFHGHEESKPHDESSLPLITWNKTTRSWNTYGWSWGDGSMKENPGAPTVNLKDLLPDPISPDGKKELFWLNRELTIPAYSESSWKSGILTFQKGINTPMK</sequence>
<dbReference type="PANTHER" id="PTHR19848:SF8">
    <property type="entry name" value="F-BOX AND WD REPEAT DOMAIN CONTAINING 7"/>
    <property type="match status" value="1"/>
</dbReference>
<dbReference type="InterPro" id="IPR029030">
    <property type="entry name" value="Caspase-like_dom_sf"/>
</dbReference>